<dbReference type="Pfam" id="PF11376">
    <property type="entry name" value="DUF3179"/>
    <property type="match status" value="1"/>
</dbReference>
<keyword evidence="2" id="KW-1185">Reference proteome</keyword>
<name>A0A437JS98_9BURK</name>
<dbReference type="Proteomes" id="UP000288178">
    <property type="component" value="Unassembled WGS sequence"/>
</dbReference>
<reference evidence="1 2" key="1">
    <citation type="submission" date="2019-01" db="EMBL/GenBank/DDBJ databases">
        <authorList>
            <person name="Chen W.-M."/>
        </authorList>
    </citation>
    <scope>NUCLEOTIDE SEQUENCE [LARGE SCALE GENOMIC DNA]</scope>
    <source>
        <strain evidence="1 2">ICH-3</strain>
    </source>
</reference>
<comment type="caution">
    <text evidence="1">The sequence shown here is derived from an EMBL/GenBank/DDBJ whole genome shotgun (WGS) entry which is preliminary data.</text>
</comment>
<dbReference type="AlphaFoldDB" id="A0A437JS98"/>
<sequence>MTARLVFAGWLGGRASRATAQAASNEAYGPNGFDLRNALVPAEAIERGGPPRDGIPAIDAPRFVPARDAGLQDRDRVLGLALDGQVRAYPVRILNWHEIVNDRIGTRQVAITYCPLCGTGVAFDATVGGRTLDFGVSGLLYNSDVLLYDRTTQSLWSQILMQAITGPMRGETLRPLPLAHTTWGAWRRRHPATQVLSTDTGHRRNYARDPYVGYEHEARPMFSVQHQDDRLPSNAWVLGLRLGGVTRAYPFDWLERQADGKGRLHDHLGGLDVVLHFDRTARSAEVRDVQGRLLPSMSAYWFAWVAFHPRTELMESPTMAAPIAPPTSGQR</sequence>
<evidence type="ECO:0000313" key="2">
    <source>
        <dbReference type="Proteomes" id="UP000288178"/>
    </source>
</evidence>
<proteinExistence type="predicted"/>
<dbReference type="OrthoDB" id="9806357at2"/>
<evidence type="ECO:0000313" key="1">
    <source>
        <dbReference type="EMBL" id="RVT49830.1"/>
    </source>
</evidence>
<gene>
    <name evidence="1" type="ORF">ENE75_18435</name>
</gene>
<dbReference type="EMBL" id="SACT01000007">
    <property type="protein sequence ID" value="RVT49830.1"/>
    <property type="molecule type" value="Genomic_DNA"/>
</dbReference>
<protein>
    <submittedName>
        <fullName evidence="1">DUF3179 domain-containing protein</fullName>
    </submittedName>
</protein>
<dbReference type="InterPro" id="IPR021516">
    <property type="entry name" value="DUF3179"/>
</dbReference>
<accession>A0A437JS98</accession>
<organism evidence="1 2">
    <name type="scientific">Rubrivivax albus</name>
    <dbReference type="NCBI Taxonomy" id="2499835"/>
    <lineage>
        <taxon>Bacteria</taxon>
        <taxon>Pseudomonadati</taxon>
        <taxon>Pseudomonadota</taxon>
        <taxon>Betaproteobacteria</taxon>
        <taxon>Burkholderiales</taxon>
        <taxon>Sphaerotilaceae</taxon>
        <taxon>Rubrivivax</taxon>
    </lineage>
</organism>